<proteinExistence type="predicted"/>
<reference evidence="1 2" key="1">
    <citation type="submission" date="2017-11" db="EMBL/GenBank/DDBJ databases">
        <title>Complete genome sequence of Spiroplasma clarkii CN-5 (DSM 19994).</title>
        <authorList>
            <person name="Tsai Y.-M."/>
            <person name="Chang A."/>
            <person name="Lo W.-S."/>
            <person name="Kuo C.-H."/>
        </authorList>
    </citation>
    <scope>NUCLEOTIDE SEQUENCE [LARGE SCALE GENOMIC DNA]</scope>
    <source>
        <strain evidence="1 2">CN-5</strain>
    </source>
</reference>
<name>A0A2K8KN27_9MOLU</name>
<evidence type="ECO:0000313" key="2">
    <source>
        <dbReference type="Proteomes" id="UP000231179"/>
    </source>
</evidence>
<dbReference type="Gene3D" id="3.30.1330.80">
    <property type="entry name" value="Hypothetical protein, similar to alpha- acetolactate decarboxylase, domain 2"/>
    <property type="match status" value="1"/>
</dbReference>
<sequence>MEIREKGNLLVVYLSKDEDVITILHNVVREYVIIDAKISGYGYFSRIEYGILAESDPLFFSKHQCEKLVTAPMLFGMIDNREVNLLISSVDLENKNHFGKLYSGMVELESVLVLDILKTD</sequence>
<organism evidence="1 2">
    <name type="scientific">Spiroplasma clarkii</name>
    <dbReference type="NCBI Taxonomy" id="2139"/>
    <lineage>
        <taxon>Bacteria</taxon>
        <taxon>Bacillati</taxon>
        <taxon>Mycoplasmatota</taxon>
        <taxon>Mollicutes</taxon>
        <taxon>Entomoplasmatales</taxon>
        <taxon>Spiroplasmataceae</taxon>
        <taxon>Spiroplasma</taxon>
    </lineage>
</organism>
<dbReference type="EMBL" id="CP024870">
    <property type="protein sequence ID" value="ATX71054.1"/>
    <property type="molecule type" value="Genomic_DNA"/>
</dbReference>
<gene>
    <name evidence="1" type="ORF">SCLAR_v1c07370</name>
</gene>
<keyword evidence="2" id="KW-1185">Reference proteome</keyword>
<dbReference type="RefSeq" id="WP_100254592.1">
    <property type="nucleotide sequence ID" value="NZ_CP024870.1"/>
</dbReference>
<dbReference type="SUPFAM" id="SSF117856">
    <property type="entry name" value="AF0104/ALDC/Ptd012-like"/>
    <property type="match status" value="1"/>
</dbReference>
<dbReference type="AlphaFoldDB" id="A0A2K8KN27"/>
<accession>A0A2K8KN27</accession>
<protein>
    <submittedName>
        <fullName evidence="1">Uncharacterized protein</fullName>
    </submittedName>
</protein>
<evidence type="ECO:0000313" key="1">
    <source>
        <dbReference type="EMBL" id="ATX71054.1"/>
    </source>
</evidence>
<dbReference type="Proteomes" id="UP000231179">
    <property type="component" value="Chromosome"/>
</dbReference>